<evidence type="ECO:0000256" key="1">
    <source>
        <dbReference type="SAM" id="MobiDB-lite"/>
    </source>
</evidence>
<keyword evidence="2" id="KW-0472">Membrane</keyword>
<evidence type="ECO:0000313" key="3">
    <source>
        <dbReference type="EMBL" id="MBY74004.1"/>
    </source>
</evidence>
<protein>
    <submittedName>
        <fullName evidence="3">Uncharacterized protein</fullName>
    </submittedName>
</protein>
<feature type="transmembrane region" description="Helical" evidence="2">
    <location>
        <begin position="119"/>
        <end position="142"/>
    </location>
</feature>
<keyword evidence="2" id="KW-0812">Transmembrane</keyword>
<evidence type="ECO:0000256" key="2">
    <source>
        <dbReference type="SAM" id="Phobius"/>
    </source>
</evidence>
<dbReference type="AlphaFoldDB" id="A0A2S2Q8G7"/>
<name>A0A2S2Q8G7_9HEMI</name>
<feature type="region of interest" description="Disordered" evidence="1">
    <location>
        <begin position="1"/>
        <end position="36"/>
    </location>
</feature>
<gene>
    <name evidence="3" type="ORF">g.93907</name>
</gene>
<feature type="transmembrane region" description="Helical" evidence="2">
    <location>
        <begin position="75"/>
        <end position="98"/>
    </location>
</feature>
<sequence length="173" mass="19687">MLRSVPPLQHRSAGHRARDFKQHSTRSQTSSLPTHHMYACARGPRQRRTTRAGCVIRPMAVACTSRRPNVGIRFVAVPFLAVDISFVLLLLRLVFFNVHTGRSARRTTDPYDCTAAHDLLILVRFVSSWLLALAVVACAGFRTVFITYVDRVSFVRYVYIIIIISWRTVNCKK</sequence>
<accession>A0A2S2Q8G7</accession>
<proteinExistence type="predicted"/>
<reference evidence="3" key="1">
    <citation type="submission" date="2018-04" db="EMBL/GenBank/DDBJ databases">
        <title>Transcriptome assembly of Sipha flava.</title>
        <authorList>
            <person name="Scully E.D."/>
            <person name="Geib S.M."/>
            <person name="Palmer N.A."/>
            <person name="Koch K."/>
            <person name="Bradshaw J."/>
            <person name="Heng-Moss T."/>
            <person name="Sarath G."/>
        </authorList>
    </citation>
    <scope>NUCLEOTIDE SEQUENCE</scope>
</reference>
<organism evidence="3">
    <name type="scientific">Sipha flava</name>
    <name type="common">yellow sugarcane aphid</name>
    <dbReference type="NCBI Taxonomy" id="143950"/>
    <lineage>
        <taxon>Eukaryota</taxon>
        <taxon>Metazoa</taxon>
        <taxon>Ecdysozoa</taxon>
        <taxon>Arthropoda</taxon>
        <taxon>Hexapoda</taxon>
        <taxon>Insecta</taxon>
        <taxon>Pterygota</taxon>
        <taxon>Neoptera</taxon>
        <taxon>Paraneoptera</taxon>
        <taxon>Hemiptera</taxon>
        <taxon>Sternorrhyncha</taxon>
        <taxon>Aphidomorpha</taxon>
        <taxon>Aphidoidea</taxon>
        <taxon>Aphididae</taxon>
        <taxon>Sipha</taxon>
    </lineage>
</organism>
<dbReference type="EMBL" id="GGMS01004801">
    <property type="protein sequence ID" value="MBY74004.1"/>
    <property type="molecule type" value="Transcribed_RNA"/>
</dbReference>
<feature type="transmembrane region" description="Helical" evidence="2">
    <location>
        <begin position="154"/>
        <end position="170"/>
    </location>
</feature>
<keyword evidence="2" id="KW-1133">Transmembrane helix</keyword>